<dbReference type="EMBL" id="BJNG01000063">
    <property type="protein sequence ID" value="GEC22892.1"/>
    <property type="molecule type" value="Genomic_DNA"/>
</dbReference>
<protein>
    <recommendedName>
        <fullName evidence="5">Intracellular septation protein A</fullName>
    </recommendedName>
</protein>
<evidence type="ECO:0000313" key="3">
    <source>
        <dbReference type="EMBL" id="GEC22892.1"/>
    </source>
</evidence>
<feature type="transmembrane region" description="Helical" evidence="2">
    <location>
        <begin position="64"/>
        <end position="83"/>
    </location>
</feature>
<feature type="compositionally biased region" description="Polar residues" evidence="1">
    <location>
        <begin position="356"/>
        <end position="368"/>
    </location>
</feature>
<evidence type="ECO:0008006" key="5">
    <source>
        <dbReference type="Google" id="ProtNLM"/>
    </source>
</evidence>
<keyword evidence="2" id="KW-0812">Transmembrane</keyword>
<keyword evidence="4" id="KW-1185">Reference proteome</keyword>
<sequence length="396" mass="42746">MTAPPPPRALRTAARTVLDLAVPLVLFYVLLGIGAGEITALAVGAVPPLLGALWTAVRHRRADGFALTVLAVMVLGLLAALISGDPRDVLVRGALLSLPAGVMMLASLRLRHPVTFQTTRALLPHRAERMDRMWETDPRLRRAYRAITVMWGSVLLAEGGLRVLMAYTLPVAILPALETALAVATILVLQLPTHLLLRRAGVWHQLLAPRQVETPVRATPRARPGLATTWACSRAGGRIRRPPPTSGRRWTPSGCSGTGGRPLARRAPLARSSSSLDRSTRPPRCSTRRLSSPSSSPTSSVSRGVWRGRRRSRPPTARPVPRPGCSARPPRDGRGWERCCPRRSGPIARRWIAGSPPNSARPRSTGSATRDAGWARPSTSPARCSARTRPGGRSDR</sequence>
<dbReference type="OrthoDB" id="3781030at2"/>
<feature type="transmembrane region" description="Helical" evidence="2">
    <location>
        <begin position="38"/>
        <end position="57"/>
    </location>
</feature>
<dbReference type="RefSeq" id="WP_141282781.1">
    <property type="nucleotide sequence ID" value="NZ_BAAARZ010000095.1"/>
</dbReference>
<keyword evidence="2" id="KW-0472">Membrane</keyword>
<gene>
    <name evidence="3" type="ORF">PHY01_51750</name>
</gene>
<feature type="region of interest" description="Disordered" evidence="1">
    <location>
        <begin position="232"/>
        <end position="396"/>
    </location>
</feature>
<organism evidence="3 4">
    <name type="scientific">Pseudonocardia hydrocarbonoxydans</name>
    <dbReference type="NCBI Taxonomy" id="76726"/>
    <lineage>
        <taxon>Bacteria</taxon>
        <taxon>Bacillati</taxon>
        <taxon>Actinomycetota</taxon>
        <taxon>Actinomycetes</taxon>
        <taxon>Pseudonocardiales</taxon>
        <taxon>Pseudonocardiaceae</taxon>
        <taxon>Pseudonocardia</taxon>
    </lineage>
</organism>
<feature type="transmembrane region" description="Helical" evidence="2">
    <location>
        <begin position="89"/>
        <end position="110"/>
    </location>
</feature>
<evidence type="ECO:0000256" key="2">
    <source>
        <dbReference type="SAM" id="Phobius"/>
    </source>
</evidence>
<name>A0A4Y3WVH8_9PSEU</name>
<dbReference type="Proteomes" id="UP000320338">
    <property type="component" value="Unassembled WGS sequence"/>
</dbReference>
<reference evidence="3 4" key="1">
    <citation type="submission" date="2019-06" db="EMBL/GenBank/DDBJ databases">
        <title>Whole genome shotgun sequence of Pseudonocardia hydrocarbonoxydans NBRC 14498.</title>
        <authorList>
            <person name="Hosoyama A."/>
            <person name="Uohara A."/>
            <person name="Ohji S."/>
            <person name="Ichikawa N."/>
        </authorList>
    </citation>
    <scope>NUCLEOTIDE SEQUENCE [LARGE SCALE GENOMIC DNA]</scope>
    <source>
        <strain evidence="3 4">NBRC 14498</strain>
    </source>
</reference>
<dbReference type="NCBIfam" id="NF041646">
    <property type="entry name" value="VC0807_fam"/>
    <property type="match status" value="1"/>
</dbReference>
<proteinExistence type="predicted"/>
<keyword evidence="2" id="KW-1133">Transmembrane helix</keyword>
<feature type="compositionally biased region" description="Basic and acidic residues" evidence="1">
    <location>
        <begin position="329"/>
        <end position="340"/>
    </location>
</feature>
<evidence type="ECO:0000256" key="1">
    <source>
        <dbReference type="SAM" id="MobiDB-lite"/>
    </source>
</evidence>
<feature type="transmembrane region" description="Helical" evidence="2">
    <location>
        <begin position="167"/>
        <end position="189"/>
    </location>
</feature>
<dbReference type="AlphaFoldDB" id="A0A4Y3WVH8"/>
<feature type="compositionally biased region" description="Low complexity" evidence="1">
    <location>
        <begin position="261"/>
        <end position="305"/>
    </location>
</feature>
<comment type="caution">
    <text evidence="3">The sequence shown here is derived from an EMBL/GenBank/DDBJ whole genome shotgun (WGS) entry which is preliminary data.</text>
</comment>
<accession>A0A4Y3WVH8</accession>
<dbReference type="InterPro" id="IPR016566">
    <property type="entry name" value="UCP010219"/>
</dbReference>
<feature type="transmembrane region" description="Helical" evidence="2">
    <location>
        <begin position="12"/>
        <end position="32"/>
    </location>
</feature>
<evidence type="ECO:0000313" key="4">
    <source>
        <dbReference type="Proteomes" id="UP000320338"/>
    </source>
</evidence>
<dbReference type="Pfam" id="PF11361">
    <property type="entry name" value="DUF3159"/>
    <property type="match status" value="1"/>
</dbReference>